<gene>
    <name evidence="1" type="ORF">RM780_10960</name>
</gene>
<sequence>MPDIVLTLAEIRELGQSLRLIAAEFDNSEDIAEEYAEIVGHDDLAHELEEFADNWSNHRRALMENLQGLAEAAQTAAEGYDGIERDLVDALEGNA</sequence>
<evidence type="ECO:0008006" key="3">
    <source>
        <dbReference type="Google" id="ProtNLM"/>
    </source>
</evidence>
<dbReference type="Proteomes" id="UP001183388">
    <property type="component" value="Unassembled WGS sequence"/>
</dbReference>
<accession>A0ABU2L7K6</accession>
<reference evidence="2" key="1">
    <citation type="submission" date="2023-07" db="EMBL/GenBank/DDBJ databases">
        <title>30 novel species of actinomycetes from the DSMZ collection.</title>
        <authorList>
            <person name="Nouioui I."/>
        </authorList>
    </citation>
    <scope>NUCLEOTIDE SEQUENCE [LARGE SCALE GENOMIC DNA]</scope>
    <source>
        <strain evidence="2">DSM 44917</strain>
    </source>
</reference>
<name>A0ABU2L7K6_9ACTN</name>
<comment type="caution">
    <text evidence="1">The sequence shown here is derived from an EMBL/GenBank/DDBJ whole genome shotgun (WGS) entry which is preliminary data.</text>
</comment>
<organism evidence="1 2">
    <name type="scientific">Streptomyces boetiae</name>
    <dbReference type="NCBI Taxonomy" id="3075541"/>
    <lineage>
        <taxon>Bacteria</taxon>
        <taxon>Bacillati</taxon>
        <taxon>Actinomycetota</taxon>
        <taxon>Actinomycetes</taxon>
        <taxon>Kitasatosporales</taxon>
        <taxon>Streptomycetaceae</taxon>
        <taxon>Streptomyces</taxon>
    </lineage>
</organism>
<dbReference type="EMBL" id="JAVREN010000012">
    <property type="protein sequence ID" value="MDT0307482.1"/>
    <property type="molecule type" value="Genomic_DNA"/>
</dbReference>
<evidence type="ECO:0000313" key="2">
    <source>
        <dbReference type="Proteomes" id="UP001183388"/>
    </source>
</evidence>
<evidence type="ECO:0000313" key="1">
    <source>
        <dbReference type="EMBL" id="MDT0307482.1"/>
    </source>
</evidence>
<protein>
    <recommendedName>
        <fullName evidence="3">PE domain-containing protein</fullName>
    </recommendedName>
</protein>
<keyword evidence="2" id="KW-1185">Reference proteome</keyword>
<proteinExistence type="predicted"/>
<dbReference type="RefSeq" id="WP_311630431.1">
    <property type="nucleotide sequence ID" value="NZ_JAVREN010000012.1"/>
</dbReference>